<comment type="caution">
    <text evidence="2">The sequence shown here is derived from an EMBL/GenBank/DDBJ whole genome shotgun (WGS) entry which is preliminary data.</text>
</comment>
<feature type="compositionally biased region" description="Polar residues" evidence="1">
    <location>
        <begin position="148"/>
        <end position="164"/>
    </location>
</feature>
<name>A0AAE0LFR0_9CHLO</name>
<evidence type="ECO:0000256" key="1">
    <source>
        <dbReference type="SAM" id="MobiDB-lite"/>
    </source>
</evidence>
<gene>
    <name evidence="2" type="ORF">CYMTET_9190</name>
</gene>
<evidence type="ECO:0000313" key="3">
    <source>
        <dbReference type="Proteomes" id="UP001190700"/>
    </source>
</evidence>
<feature type="region of interest" description="Disordered" evidence="1">
    <location>
        <begin position="148"/>
        <end position="171"/>
    </location>
</feature>
<protein>
    <submittedName>
        <fullName evidence="2">Uncharacterized protein</fullName>
    </submittedName>
</protein>
<dbReference type="EMBL" id="LGRX02003022">
    <property type="protein sequence ID" value="KAK3283100.1"/>
    <property type="molecule type" value="Genomic_DNA"/>
</dbReference>
<dbReference type="AlphaFoldDB" id="A0AAE0LFR0"/>
<accession>A0AAE0LFR0</accession>
<organism evidence="2 3">
    <name type="scientific">Cymbomonas tetramitiformis</name>
    <dbReference type="NCBI Taxonomy" id="36881"/>
    <lineage>
        <taxon>Eukaryota</taxon>
        <taxon>Viridiplantae</taxon>
        <taxon>Chlorophyta</taxon>
        <taxon>Pyramimonadophyceae</taxon>
        <taxon>Pyramimonadales</taxon>
        <taxon>Pyramimonadaceae</taxon>
        <taxon>Cymbomonas</taxon>
    </lineage>
</organism>
<sequence length="171" mass="18166">MSGETNEFPPLLGCLSQEGCLPNCFPKAVCSPCITLGATETLIVGEEFHSSCLCNKALGLGSEGLKTCLCFCPCGMWGTPSGGGPSPASLLMIPIHIKGISQRRKVCEKYNIPEATGFSLAKQIFCYSCAMFQVYAFLKKKKAESAQANSVSENPSNSTEITTSPPTPQQV</sequence>
<evidence type="ECO:0000313" key="2">
    <source>
        <dbReference type="EMBL" id="KAK3283100.1"/>
    </source>
</evidence>
<proteinExistence type="predicted"/>
<reference evidence="2 3" key="1">
    <citation type="journal article" date="2015" name="Genome Biol. Evol.">
        <title>Comparative Genomics of a Bacterivorous Green Alga Reveals Evolutionary Causalities and Consequences of Phago-Mixotrophic Mode of Nutrition.</title>
        <authorList>
            <person name="Burns J.A."/>
            <person name="Paasch A."/>
            <person name="Narechania A."/>
            <person name="Kim E."/>
        </authorList>
    </citation>
    <scope>NUCLEOTIDE SEQUENCE [LARGE SCALE GENOMIC DNA]</scope>
    <source>
        <strain evidence="2 3">PLY_AMNH</strain>
    </source>
</reference>
<keyword evidence="3" id="KW-1185">Reference proteome</keyword>
<dbReference type="Proteomes" id="UP001190700">
    <property type="component" value="Unassembled WGS sequence"/>
</dbReference>